<gene>
    <name evidence="10" type="ORF">ACFW6T_07850</name>
</gene>
<dbReference type="InterPro" id="IPR036259">
    <property type="entry name" value="MFS_trans_sf"/>
</dbReference>
<dbReference type="PROSITE" id="PS50850">
    <property type="entry name" value="MFS"/>
    <property type="match status" value="1"/>
</dbReference>
<evidence type="ECO:0000256" key="3">
    <source>
        <dbReference type="ARBA" id="ARBA00022475"/>
    </source>
</evidence>
<accession>A0ABW6GGL7</accession>
<evidence type="ECO:0000256" key="4">
    <source>
        <dbReference type="ARBA" id="ARBA00022692"/>
    </source>
</evidence>
<feature type="domain" description="Major facilitator superfamily (MFS) profile" evidence="9">
    <location>
        <begin position="249"/>
        <end position="433"/>
    </location>
</feature>
<keyword evidence="3" id="KW-1003">Cell membrane</keyword>
<feature type="transmembrane region" description="Helical" evidence="8">
    <location>
        <begin position="282"/>
        <end position="301"/>
    </location>
</feature>
<feature type="transmembrane region" description="Helical" evidence="8">
    <location>
        <begin position="247"/>
        <end position="270"/>
    </location>
</feature>
<organism evidence="10 11">
    <name type="scientific">Kitasatospora phosalacinea</name>
    <dbReference type="NCBI Taxonomy" id="2065"/>
    <lineage>
        <taxon>Bacteria</taxon>
        <taxon>Bacillati</taxon>
        <taxon>Actinomycetota</taxon>
        <taxon>Actinomycetes</taxon>
        <taxon>Kitasatosporales</taxon>
        <taxon>Streptomycetaceae</taxon>
        <taxon>Kitasatospora</taxon>
    </lineage>
</organism>
<reference evidence="10 11" key="1">
    <citation type="submission" date="2024-09" db="EMBL/GenBank/DDBJ databases">
        <title>The Natural Products Discovery Center: Release of the First 8490 Sequenced Strains for Exploring Actinobacteria Biosynthetic Diversity.</title>
        <authorList>
            <person name="Kalkreuter E."/>
            <person name="Kautsar S.A."/>
            <person name="Yang D."/>
            <person name="Bader C.D."/>
            <person name="Teijaro C.N."/>
            <person name="Fluegel L."/>
            <person name="Davis C.M."/>
            <person name="Simpson J.R."/>
            <person name="Lauterbach L."/>
            <person name="Steele A.D."/>
            <person name="Gui C."/>
            <person name="Meng S."/>
            <person name="Li G."/>
            <person name="Viehrig K."/>
            <person name="Ye F."/>
            <person name="Su P."/>
            <person name="Kiefer A.F."/>
            <person name="Nichols A."/>
            <person name="Cepeda A.J."/>
            <person name="Yan W."/>
            <person name="Fan B."/>
            <person name="Jiang Y."/>
            <person name="Adhikari A."/>
            <person name="Zheng C.-J."/>
            <person name="Schuster L."/>
            <person name="Cowan T.M."/>
            <person name="Smanski M.J."/>
            <person name="Chevrette M.G."/>
            <person name="De Carvalho L.P.S."/>
            <person name="Shen B."/>
        </authorList>
    </citation>
    <scope>NUCLEOTIDE SEQUENCE [LARGE SCALE GENOMIC DNA]</scope>
    <source>
        <strain evidence="10 11">NPDC058753</strain>
    </source>
</reference>
<dbReference type="SUPFAM" id="SSF103473">
    <property type="entry name" value="MFS general substrate transporter"/>
    <property type="match status" value="1"/>
</dbReference>
<comment type="subcellular location">
    <subcellularLocation>
        <location evidence="1">Cell membrane</location>
        <topology evidence="1">Multi-pass membrane protein</topology>
    </subcellularLocation>
</comment>
<evidence type="ECO:0000256" key="2">
    <source>
        <dbReference type="ARBA" id="ARBA00022448"/>
    </source>
</evidence>
<sequence length="433" mass="44165">MTTAQTPAPATDPVTDPAAATAPATAPVPLRDRLGLPASAGRHRPLIGAHLVDSLGTGLVLAFTLVFFTRATALPLTTVGAAVTAARLLALPVAPAVGPLIDRYGARRVASCANALSALAHAAFLLADRPWSIAAVCLLAQAGQAAYWTASTGLVVLAAPSPGERTRWFALVQTLRNAGLGLGAAAGALLVGDGGTGGLRLLVVLNAVSYLAAAVLLARWRPDPAPAVAAAEPGRGGYRAVLADRRYLLMVAVNLSFVLASMVLSVLLAVHVTAALHLGAPLAGALLVLNGVQVVLTQGPVSRLLEGHRATRTAAAGALLNAAAFALLAVLPGDGPRWLVLPGLVAAVLVYNLAETVATPGREELSVALAHPARRGRYLAVNQLSWNVGQALSPGLLTLLFAHGPAWPWLLLLAASLAAVPGLLRLERRPPCA</sequence>
<feature type="transmembrane region" description="Helical" evidence="8">
    <location>
        <begin position="46"/>
        <end position="68"/>
    </location>
</feature>
<name>A0ABW6GGL7_9ACTN</name>
<protein>
    <submittedName>
        <fullName evidence="10">MFS transporter</fullName>
    </submittedName>
</protein>
<feature type="transmembrane region" description="Helical" evidence="8">
    <location>
        <begin position="197"/>
        <end position="218"/>
    </location>
</feature>
<comment type="caution">
    <text evidence="10">The sequence shown here is derived from an EMBL/GenBank/DDBJ whole genome shotgun (WGS) entry which is preliminary data.</text>
</comment>
<feature type="transmembrane region" description="Helical" evidence="8">
    <location>
        <begin position="169"/>
        <end position="191"/>
    </location>
</feature>
<keyword evidence="5 8" id="KW-1133">Transmembrane helix</keyword>
<dbReference type="InterPro" id="IPR020846">
    <property type="entry name" value="MFS_dom"/>
</dbReference>
<keyword evidence="2" id="KW-0813">Transport</keyword>
<dbReference type="EMBL" id="JBHYPX010000011">
    <property type="protein sequence ID" value="MFE1351885.1"/>
    <property type="molecule type" value="Genomic_DNA"/>
</dbReference>
<dbReference type="PANTHER" id="PTHR23517">
    <property type="entry name" value="RESISTANCE PROTEIN MDTM, PUTATIVE-RELATED-RELATED"/>
    <property type="match status" value="1"/>
</dbReference>
<feature type="transmembrane region" description="Helical" evidence="8">
    <location>
        <begin position="74"/>
        <end position="97"/>
    </location>
</feature>
<dbReference type="PANTHER" id="PTHR23517:SF2">
    <property type="entry name" value="MULTIDRUG RESISTANCE PROTEIN MDTH"/>
    <property type="match status" value="1"/>
</dbReference>
<evidence type="ECO:0000259" key="9">
    <source>
        <dbReference type="PROSITE" id="PS50850"/>
    </source>
</evidence>
<evidence type="ECO:0000256" key="5">
    <source>
        <dbReference type="ARBA" id="ARBA00022989"/>
    </source>
</evidence>
<keyword evidence="4 8" id="KW-0812">Transmembrane</keyword>
<dbReference type="InterPro" id="IPR050171">
    <property type="entry name" value="MFS_Transporters"/>
</dbReference>
<dbReference type="InterPro" id="IPR011701">
    <property type="entry name" value="MFS"/>
</dbReference>
<evidence type="ECO:0000256" key="1">
    <source>
        <dbReference type="ARBA" id="ARBA00004651"/>
    </source>
</evidence>
<keyword evidence="11" id="KW-1185">Reference proteome</keyword>
<feature type="region of interest" description="Disordered" evidence="7">
    <location>
        <begin position="1"/>
        <end position="24"/>
    </location>
</feature>
<evidence type="ECO:0000256" key="7">
    <source>
        <dbReference type="SAM" id="MobiDB-lite"/>
    </source>
</evidence>
<evidence type="ECO:0000256" key="8">
    <source>
        <dbReference type="SAM" id="Phobius"/>
    </source>
</evidence>
<dbReference type="RefSeq" id="WP_380328851.1">
    <property type="nucleotide sequence ID" value="NZ_JBHYPW010000052.1"/>
</dbReference>
<evidence type="ECO:0000313" key="10">
    <source>
        <dbReference type="EMBL" id="MFE1351885.1"/>
    </source>
</evidence>
<evidence type="ECO:0000256" key="6">
    <source>
        <dbReference type="ARBA" id="ARBA00023136"/>
    </source>
</evidence>
<feature type="transmembrane region" description="Helical" evidence="8">
    <location>
        <begin position="313"/>
        <end position="331"/>
    </location>
</feature>
<keyword evidence="6 8" id="KW-0472">Membrane</keyword>
<proteinExistence type="predicted"/>
<dbReference type="Proteomes" id="UP001599542">
    <property type="component" value="Unassembled WGS sequence"/>
</dbReference>
<feature type="transmembrane region" description="Helical" evidence="8">
    <location>
        <begin position="407"/>
        <end position="426"/>
    </location>
</feature>
<evidence type="ECO:0000313" key="11">
    <source>
        <dbReference type="Proteomes" id="UP001599542"/>
    </source>
</evidence>
<dbReference type="Pfam" id="PF07690">
    <property type="entry name" value="MFS_1"/>
    <property type="match status" value="1"/>
</dbReference>
<dbReference type="Gene3D" id="1.20.1250.20">
    <property type="entry name" value="MFS general substrate transporter like domains"/>
    <property type="match status" value="1"/>
</dbReference>